<evidence type="ECO:0000313" key="1">
    <source>
        <dbReference type="EMBL" id="QHU29982.1"/>
    </source>
</evidence>
<protein>
    <recommendedName>
        <fullName evidence="2">Methyltransferase</fullName>
    </recommendedName>
</protein>
<reference evidence="1" key="1">
    <citation type="journal article" date="2020" name="Nature">
        <title>Giant virus diversity and host interactions through global metagenomics.</title>
        <authorList>
            <person name="Schulz F."/>
            <person name="Roux S."/>
            <person name="Paez-Espino D."/>
            <person name="Jungbluth S."/>
            <person name="Walsh D.A."/>
            <person name="Denef V.J."/>
            <person name="McMahon K.D."/>
            <person name="Konstantinidis K.T."/>
            <person name="Eloe-Fadrosh E.A."/>
            <person name="Kyrpides N.C."/>
            <person name="Woyke T."/>
        </authorList>
    </citation>
    <scope>NUCLEOTIDE SEQUENCE</scope>
    <source>
        <strain evidence="1">GVMAG-M-3300027810-10</strain>
    </source>
</reference>
<sequence length="89" mass="10294">MLFDLQYISKSSYTFDLIILFDVNDLITSELLTDIKTNILDPKGEIWVLCDDKKIGNIKKETYLLTILENTNLRSSKFLQNGACIYILK</sequence>
<organism evidence="1">
    <name type="scientific">viral metagenome</name>
    <dbReference type="NCBI Taxonomy" id="1070528"/>
    <lineage>
        <taxon>unclassified sequences</taxon>
        <taxon>metagenomes</taxon>
        <taxon>organismal metagenomes</taxon>
    </lineage>
</organism>
<name>A0A6C0LL97_9ZZZZ</name>
<dbReference type="AlphaFoldDB" id="A0A6C0LL97"/>
<dbReference type="EMBL" id="MN740501">
    <property type="protein sequence ID" value="QHU29982.1"/>
    <property type="molecule type" value="Genomic_DNA"/>
</dbReference>
<proteinExistence type="predicted"/>
<evidence type="ECO:0008006" key="2">
    <source>
        <dbReference type="Google" id="ProtNLM"/>
    </source>
</evidence>
<accession>A0A6C0LL97</accession>